<evidence type="ECO:0000259" key="1">
    <source>
        <dbReference type="PROSITE" id="PS50995"/>
    </source>
</evidence>
<dbReference type="PANTHER" id="PTHR33164:SF99">
    <property type="entry name" value="MARR FAMILY REGULATORY PROTEIN"/>
    <property type="match status" value="1"/>
</dbReference>
<evidence type="ECO:0000313" key="3">
    <source>
        <dbReference type="Proteomes" id="UP000655868"/>
    </source>
</evidence>
<dbReference type="InterPro" id="IPR036390">
    <property type="entry name" value="WH_DNA-bd_sf"/>
</dbReference>
<dbReference type="SMART" id="SM00347">
    <property type="entry name" value="HTH_MARR"/>
    <property type="match status" value="1"/>
</dbReference>
<accession>A0A934U292</accession>
<dbReference type="Gene3D" id="1.10.10.10">
    <property type="entry name" value="Winged helix-like DNA-binding domain superfamily/Winged helix DNA-binding domain"/>
    <property type="match status" value="1"/>
</dbReference>
<organism evidence="2 3">
    <name type="scientific">Antrihabitans stalagmiti</name>
    <dbReference type="NCBI Taxonomy" id="2799499"/>
    <lineage>
        <taxon>Bacteria</taxon>
        <taxon>Bacillati</taxon>
        <taxon>Actinomycetota</taxon>
        <taxon>Actinomycetes</taxon>
        <taxon>Mycobacteriales</taxon>
        <taxon>Nocardiaceae</taxon>
        <taxon>Antrihabitans</taxon>
    </lineage>
</organism>
<dbReference type="PANTHER" id="PTHR33164">
    <property type="entry name" value="TRANSCRIPTIONAL REGULATOR, MARR FAMILY"/>
    <property type="match status" value="1"/>
</dbReference>
<sequence>MNSAREPIPAAEDVSLLCTAISAAMNRSIRETLTRAGFDDARDSHGYVFQHLLDGPVTIGELAARLGLTQQAISKSTIELERLGYVRRVADPDDQRVRNVELAERGWAVIDAGCAARAALNDQLRRRLGDSELAKLINGLQFLAAEVGALDDLESRNLVPPS</sequence>
<dbReference type="InterPro" id="IPR000835">
    <property type="entry name" value="HTH_MarR-typ"/>
</dbReference>
<dbReference type="Pfam" id="PF12802">
    <property type="entry name" value="MarR_2"/>
    <property type="match status" value="1"/>
</dbReference>
<name>A0A934U292_9NOCA</name>
<protein>
    <submittedName>
        <fullName evidence="2">Winged helix-turn-helix transcriptional regulator</fullName>
    </submittedName>
</protein>
<dbReference type="PROSITE" id="PS50995">
    <property type="entry name" value="HTH_MARR_2"/>
    <property type="match status" value="1"/>
</dbReference>
<feature type="domain" description="HTH marR-type" evidence="1">
    <location>
        <begin position="11"/>
        <end position="145"/>
    </location>
</feature>
<dbReference type="AlphaFoldDB" id="A0A934U292"/>
<reference evidence="2" key="1">
    <citation type="submission" date="2020-12" db="EMBL/GenBank/DDBJ databases">
        <title>Antrihabitans popcorni sp. nov. and Antrihabitans auranticaus sp. nov., isolated from a larva cave.</title>
        <authorList>
            <person name="Lee S.D."/>
            <person name="Kim I.S."/>
        </authorList>
    </citation>
    <scope>NUCLEOTIDE SEQUENCE</scope>
    <source>
        <strain evidence="2">YC3-6</strain>
    </source>
</reference>
<evidence type="ECO:0000313" key="2">
    <source>
        <dbReference type="EMBL" id="MBJ8339044.1"/>
    </source>
</evidence>
<comment type="caution">
    <text evidence="2">The sequence shown here is derived from an EMBL/GenBank/DDBJ whole genome shotgun (WGS) entry which is preliminary data.</text>
</comment>
<dbReference type="InterPro" id="IPR036388">
    <property type="entry name" value="WH-like_DNA-bd_sf"/>
</dbReference>
<proteinExistence type="predicted"/>
<dbReference type="GO" id="GO:0006950">
    <property type="term" value="P:response to stress"/>
    <property type="evidence" value="ECO:0007669"/>
    <property type="project" value="TreeGrafter"/>
</dbReference>
<dbReference type="GO" id="GO:0003700">
    <property type="term" value="F:DNA-binding transcription factor activity"/>
    <property type="evidence" value="ECO:0007669"/>
    <property type="project" value="InterPro"/>
</dbReference>
<dbReference type="PRINTS" id="PR00598">
    <property type="entry name" value="HTHMARR"/>
</dbReference>
<dbReference type="SUPFAM" id="SSF46785">
    <property type="entry name" value="Winged helix' DNA-binding domain"/>
    <property type="match status" value="1"/>
</dbReference>
<keyword evidence="3" id="KW-1185">Reference proteome</keyword>
<gene>
    <name evidence="2" type="ORF">JGU71_09120</name>
</gene>
<dbReference type="CDD" id="cd00090">
    <property type="entry name" value="HTH_ARSR"/>
    <property type="match status" value="1"/>
</dbReference>
<dbReference type="EMBL" id="JAEMNV010000003">
    <property type="protein sequence ID" value="MBJ8339044.1"/>
    <property type="molecule type" value="Genomic_DNA"/>
</dbReference>
<dbReference type="InterPro" id="IPR011991">
    <property type="entry name" value="ArsR-like_HTH"/>
</dbReference>
<dbReference type="Proteomes" id="UP000655868">
    <property type="component" value="Unassembled WGS sequence"/>
</dbReference>
<dbReference type="RefSeq" id="WP_199703762.1">
    <property type="nucleotide sequence ID" value="NZ_JAEMNV010000003.1"/>
</dbReference>
<dbReference type="InterPro" id="IPR039422">
    <property type="entry name" value="MarR/SlyA-like"/>
</dbReference>